<protein>
    <submittedName>
        <fullName evidence="1">Uncharacterized protein</fullName>
    </submittedName>
</protein>
<accession>A0ABR3EMB9</accession>
<gene>
    <name evidence="1" type="ORF">V5O48_018015</name>
</gene>
<comment type="caution">
    <text evidence="1">The sequence shown here is derived from an EMBL/GenBank/DDBJ whole genome shotgun (WGS) entry which is preliminary data.</text>
</comment>
<dbReference type="EMBL" id="JBAHYK010003032">
    <property type="protein sequence ID" value="KAL0564042.1"/>
    <property type="molecule type" value="Genomic_DNA"/>
</dbReference>
<feature type="non-terminal residue" evidence="1">
    <location>
        <position position="146"/>
    </location>
</feature>
<name>A0ABR3EMB9_9AGAR</name>
<evidence type="ECO:0000313" key="2">
    <source>
        <dbReference type="Proteomes" id="UP001465976"/>
    </source>
</evidence>
<sequence>MDLSHDITSLLEAHLERCQKKGLDLSVRAVADNDDQMWACHSEMAYSWFLNRLPRLQRCKFVGFRRDIPPDAPPNASFPLLESLSLDVSWRSGPPNWFLDAVHAAPNLRQVSLEIGLGLRLPSSQASQMLAHNPTDLEGGRLGGVR</sequence>
<keyword evidence="2" id="KW-1185">Reference proteome</keyword>
<organism evidence="1 2">
    <name type="scientific">Marasmius crinis-equi</name>
    <dbReference type="NCBI Taxonomy" id="585013"/>
    <lineage>
        <taxon>Eukaryota</taxon>
        <taxon>Fungi</taxon>
        <taxon>Dikarya</taxon>
        <taxon>Basidiomycota</taxon>
        <taxon>Agaricomycotina</taxon>
        <taxon>Agaricomycetes</taxon>
        <taxon>Agaricomycetidae</taxon>
        <taxon>Agaricales</taxon>
        <taxon>Marasmiineae</taxon>
        <taxon>Marasmiaceae</taxon>
        <taxon>Marasmius</taxon>
    </lineage>
</organism>
<evidence type="ECO:0000313" key="1">
    <source>
        <dbReference type="EMBL" id="KAL0564042.1"/>
    </source>
</evidence>
<proteinExistence type="predicted"/>
<dbReference type="Proteomes" id="UP001465976">
    <property type="component" value="Unassembled WGS sequence"/>
</dbReference>
<reference evidence="1 2" key="1">
    <citation type="submission" date="2024-02" db="EMBL/GenBank/DDBJ databases">
        <title>A draft genome for the cacao thread blight pathogen Marasmius crinis-equi.</title>
        <authorList>
            <person name="Cohen S.P."/>
            <person name="Baruah I.K."/>
            <person name="Amoako-Attah I."/>
            <person name="Bukari Y."/>
            <person name="Meinhardt L.W."/>
            <person name="Bailey B.A."/>
        </authorList>
    </citation>
    <scope>NUCLEOTIDE SEQUENCE [LARGE SCALE GENOMIC DNA]</scope>
    <source>
        <strain evidence="1 2">GH-76</strain>
    </source>
</reference>